<comment type="caution">
    <text evidence="1">The sequence shown here is derived from an EMBL/GenBank/DDBJ whole genome shotgun (WGS) entry which is preliminary data.</text>
</comment>
<protein>
    <submittedName>
        <fullName evidence="1">Uncharacterized protein</fullName>
    </submittedName>
</protein>
<accession>A0ACC3NJQ6</accession>
<dbReference type="Proteomes" id="UP001281147">
    <property type="component" value="Unassembled WGS sequence"/>
</dbReference>
<name>A0ACC3NJQ6_9PEZI</name>
<organism evidence="1 2">
    <name type="scientific">Vermiconidia calcicola</name>
    <dbReference type="NCBI Taxonomy" id="1690605"/>
    <lineage>
        <taxon>Eukaryota</taxon>
        <taxon>Fungi</taxon>
        <taxon>Dikarya</taxon>
        <taxon>Ascomycota</taxon>
        <taxon>Pezizomycotina</taxon>
        <taxon>Dothideomycetes</taxon>
        <taxon>Dothideomycetidae</taxon>
        <taxon>Mycosphaerellales</taxon>
        <taxon>Extremaceae</taxon>
        <taxon>Vermiconidia</taxon>
    </lineage>
</organism>
<keyword evidence="2" id="KW-1185">Reference proteome</keyword>
<reference evidence="1" key="1">
    <citation type="submission" date="2023-07" db="EMBL/GenBank/DDBJ databases">
        <title>Black Yeasts Isolated from many extreme environments.</title>
        <authorList>
            <person name="Coleine C."/>
            <person name="Stajich J.E."/>
            <person name="Selbmann L."/>
        </authorList>
    </citation>
    <scope>NUCLEOTIDE SEQUENCE</scope>
    <source>
        <strain evidence="1">CCFEE 5714</strain>
    </source>
</reference>
<gene>
    <name evidence="1" type="ORF">LTR37_005666</name>
</gene>
<evidence type="ECO:0000313" key="1">
    <source>
        <dbReference type="EMBL" id="KAK3717600.1"/>
    </source>
</evidence>
<proteinExistence type="predicted"/>
<sequence length="300" mass="33476">MGDKPRTELFNALQSLYQSRDYSDLVIFARDGTRHPVHRAIVCPRSPWFSSAVQVGHWREGNEGHVALPDEEPEVVRLLVEYLYLLDYEPVEVAATEDNTSRGDSSSDADRRSTQSSQAGQYGQVYGTSAVSAFGGPQSPFSQIFRTRTESALTVHALPSGDFHGTFGRPSTRTRRPNGNNVAPEPSPLATNAPCLALHARMYTAGQKYGIEGLKKLALDKFKIQLTRHWDSEELAEAIHVVYNTTPASDKEMREAVADVLDWHGRLLDKPEIEIAIMEINGLAYELLKRSRRAETEYMG</sequence>
<dbReference type="EMBL" id="JAUTXU010000036">
    <property type="protein sequence ID" value="KAK3717600.1"/>
    <property type="molecule type" value="Genomic_DNA"/>
</dbReference>
<evidence type="ECO:0000313" key="2">
    <source>
        <dbReference type="Proteomes" id="UP001281147"/>
    </source>
</evidence>